<dbReference type="CDD" id="cd00412">
    <property type="entry name" value="pyrophosphatase"/>
    <property type="match status" value="1"/>
</dbReference>
<evidence type="ECO:0000256" key="4">
    <source>
        <dbReference type="ARBA" id="ARBA00022723"/>
    </source>
</evidence>
<evidence type="ECO:0000256" key="2">
    <source>
        <dbReference type="ARBA" id="ARBA00006220"/>
    </source>
</evidence>
<dbReference type="Proteomes" id="UP000887574">
    <property type="component" value="Unplaced"/>
</dbReference>
<dbReference type="EC" id="3.6.1.1" evidence="3"/>
<keyword evidence="9" id="KW-1185">Reference proteome</keyword>
<comment type="catalytic activity">
    <reaction evidence="8">
        <text>diphosphate + H2O = 2 phosphate + H(+)</text>
        <dbReference type="Rhea" id="RHEA:24576"/>
        <dbReference type="ChEBI" id="CHEBI:15377"/>
        <dbReference type="ChEBI" id="CHEBI:15378"/>
        <dbReference type="ChEBI" id="CHEBI:33019"/>
        <dbReference type="ChEBI" id="CHEBI:43474"/>
        <dbReference type="EC" id="3.6.1.1"/>
    </reaction>
</comment>
<dbReference type="GO" id="GO:0000287">
    <property type="term" value="F:magnesium ion binding"/>
    <property type="evidence" value="ECO:0007669"/>
    <property type="project" value="InterPro"/>
</dbReference>
<dbReference type="PANTHER" id="PTHR10286">
    <property type="entry name" value="INORGANIC PYROPHOSPHATASE"/>
    <property type="match status" value="1"/>
</dbReference>
<evidence type="ECO:0000256" key="3">
    <source>
        <dbReference type="ARBA" id="ARBA00012146"/>
    </source>
</evidence>
<dbReference type="Pfam" id="PF00719">
    <property type="entry name" value="Pyrophosphatase"/>
    <property type="match status" value="1"/>
</dbReference>
<dbReference type="PROSITE" id="PS00387">
    <property type="entry name" value="PPASE"/>
    <property type="match status" value="1"/>
</dbReference>
<keyword evidence="6" id="KW-0460">Magnesium</keyword>
<evidence type="ECO:0000256" key="5">
    <source>
        <dbReference type="ARBA" id="ARBA00022801"/>
    </source>
</evidence>
<dbReference type="InterPro" id="IPR008162">
    <property type="entry name" value="Pyrophosphatase"/>
</dbReference>
<dbReference type="WBParaSite" id="jg22952">
    <property type="protein sequence ID" value="jg22952"/>
    <property type="gene ID" value="jg22952"/>
</dbReference>
<comment type="cofactor">
    <cofactor evidence="1">
        <name>Mg(2+)</name>
        <dbReference type="ChEBI" id="CHEBI:18420"/>
    </cofactor>
</comment>
<evidence type="ECO:0000256" key="6">
    <source>
        <dbReference type="ARBA" id="ARBA00022842"/>
    </source>
</evidence>
<evidence type="ECO:0000313" key="9">
    <source>
        <dbReference type="Proteomes" id="UP000887574"/>
    </source>
</evidence>
<accession>A0A915DTB8</accession>
<protein>
    <recommendedName>
        <fullName evidence="3">inorganic diphosphatase</fullName>
        <ecNumber evidence="3">3.6.1.1</ecNumber>
    </recommendedName>
    <alternativeName>
        <fullName evidence="7">Pyrophosphate phospho-hydrolase</fullName>
    </alternativeName>
</protein>
<dbReference type="GO" id="GO:0005737">
    <property type="term" value="C:cytoplasm"/>
    <property type="evidence" value="ECO:0007669"/>
    <property type="project" value="InterPro"/>
</dbReference>
<dbReference type="FunFam" id="3.90.80.10:FF:000009">
    <property type="entry name" value="Inorganic pyrophosphatase"/>
    <property type="match status" value="1"/>
</dbReference>
<evidence type="ECO:0000256" key="7">
    <source>
        <dbReference type="ARBA" id="ARBA00032535"/>
    </source>
</evidence>
<sequence>MEGGEKKIYETEQCGTLNTPDYRLYFTDERGFISPWHDIPLFADEKQKIYNMVLEIPRWSNAKMEMNTHEPLSPIMQDKSEDNVVRFVENIFPYHGFIWNYGALPQTWEDPEKAEDHTGGAGDDDPIDVIEIGSNRHRRGDIIRVKLIGALALLSKGETDWKLITIDVDDPLANQVNTIEDVEQHFDGLLEATKHWFSIYQIPSGNPPNEIAFNGQIKDQAFAHKVVQEAHQAWKSLVEIKNPKLNTLCRLPNAAFPLTEKECEKIVKEHDGDTIEEVACNGQLDQYCYLKN</sequence>
<dbReference type="SUPFAM" id="SSF50324">
    <property type="entry name" value="Inorganic pyrophosphatase"/>
    <property type="match status" value="1"/>
</dbReference>
<keyword evidence="5" id="KW-0378">Hydrolase</keyword>
<evidence type="ECO:0000313" key="10">
    <source>
        <dbReference type="WBParaSite" id="jg22952"/>
    </source>
</evidence>
<keyword evidence="4" id="KW-0479">Metal-binding</keyword>
<dbReference type="GO" id="GO:0006796">
    <property type="term" value="P:phosphate-containing compound metabolic process"/>
    <property type="evidence" value="ECO:0007669"/>
    <property type="project" value="InterPro"/>
</dbReference>
<dbReference type="Gene3D" id="3.90.80.10">
    <property type="entry name" value="Inorganic pyrophosphatase"/>
    <property type="match status" value="1"/>
</dbReference>
<organism evidence="9 10">
    <name type="scientific">Ditylenchus dipsaci</name>
    <dbReference type="NCBI Taxonomy" id="166011"/>
    <lineage>
        <taxon>Eukaryota</taxon>
        <taxon>Metazoa</taxon>
        <taxon>Ecdysozoa</taxon>
        <taxon>Nematoda</taxon>
        <taxon>Chromadorea</taxon>
        <taxon>Rhabditida</taxon>
        <taxon>Tylenchina</taxon>
        <taxon>Tylenchomorpha</taxon>
        <taxon>Sphaerularioidea</taxon>
        <taxon>Anguinidae</taxon>
        <taxon>Anguininae</taxon>
        <taxon>Ditylenchus</taxon>
    </lineage>
</organism>
<proteinExistence type="inferred from homology"/>
<dbReference type="AlphaFoldDB" id="A0A915DTB8"/>
<evidence type="ECO:0000256" key="8">
    <source>
        <dbReference type="ARBA" id="ARBA00047820"/>
    </source>
</evidence>
<evidence type="ECO:0000256" key="1">
    <source>
        <dbReference type="ARBA" id="ARBA00001946"/>
    </source>
</evidence>
<dbReference type="InterPro" id="IPR036649">
    <property type="entry name" value="Pyrophosphatase_sf"/>
</dbReference>
<dbReference type="GO" id="GO:0004427">
    <property type="term" value="F:inorganic diphosphate phosphatase activity"/>
    <property type="evidence" value="ECO:0007669"/>
    <property type="project" value="UniProtKB-EC"/>
</dbReference>
<reference evidence="10" key="1">
    <citation type="submission" date="2022-11" db="UniProtKB">
        <authorList>
            <consortium name="WormBaseParasite"/>
        </authorList>
    </citation>
    <scope>IDENTIFICATION</scope>
</reference>
<name>A0A915DTB8_9BILA</name>
<comment type="similarity">
    <text evidence="2">Belongs to the PPase family.</text>
</comment>